<evidence type="ECO:0000313" key="2">
    <source>
        <dbReference type="EMBL" id="JAD52564.1"/>
    </source>
</evidence>
<feature type="transmembrane region" description="Helical" evidence="1">
    <location>
        <begin position="6"/>
        <end position="30"/>
    </location>
</feature>
<dbReference type="EMBL" id="GBRH01245331">
    <property type="protein sequence ID" value="JAD52564.1"/>
    <property type="molecule type" value="Transcribed_RNA"/>
</dbReference>
<organism evidence="2">
    <name type="scientific">Arundo donax</name>
    <name type="common">Giant reed</name>
    <name type="synonym">Donax arundinaceus</name>
    <dbReference type="NCBI Taxonomy" id="35708"/>
    <lineage>
        <taxon>Eukaryota</taxon>
        <taxon>Viridiplantae</taxon>
        <taxon>Streptophyta</taxon>
        <taxon>Embryophyta</taxon>
        <taxon>Tracheophyta</taxon>
        <taxon>Spermatophyta</taxon>
        <taxon>Magnoliopsida</taxon>
        <taxon>Liliopsida</taxon>
        <taxon>Poales</taxon>
        <taxon>Poaceae</taxon>
        <taxon>PACMAD clade</taxon>
        <taxon>Arundinoideae</taxon>
        <taxon>Arundineae</taxon>
        <taxon>Arundo</taxon>
    </lineage>
</organism>
<keyword evidence="1" id="KW-0472">Membrane</keyword>
<dbReference type="AlphaFoldDB" id="A0A0A9ALK5"/>
<protein>
    <submittedName>
        <fullName evidence="2">Uncharacterized protein</fullName>
    </submittedName>
</protein>
<reference evidence="2" key="2">
    <citation type="journal article" date="2015" name="Data Brief">
        <title>Shoot transcriptome of the giant reed, Arundo donax.</title>
        <authorList>
            <person name="Barrero R.A."/>
            <person name="Guerrero F.D."/>
            <person name="Moolhuijzen P."/>
            <person name="Goolsby J.A."/>
            <person name="Tidwell J."/>
            <person name="Bellgard S.E."/>
            <person name="Bellgard M.I."/>
        </authorList>
    </citation>
    <scope>NUCLEOTIDE SEQUENCE</scope>
    <source>
        <tissue evidence="2">Shoot tissue taken approximately 20 cm above the soil surface</tissue>
    </source>
</reference>
<reference evidence="2" key="1">
    <citation type="submission" date="2014-09" db="EMBL/GenBank/DDBJ databases">
        <authorList>
            <person name="Magalhaes I.L.F."/>
            <person name="Oliveira U."/>
            <person name="Santos F.R."/>
            <person name="Vidigal T.H.D.A."/>
            <person name="Brescovit A.D."/>
            <person name="Santos A.J."/>
        </authorList>
    </citation>
    <scope>NUCLEOTIDE SEQUENCE</scope>
    <source>
        <tissue evidence="2">Shoot tissue taken approximately 20 cm above the soil surface</tissue>
    </source>
</reference>
<accession>A0A0A9ALK5</accession>
<keyword evidence="1" id="KW-1133">Transmembrane helix</keyword>
<name>A0A0A9ALK5_ARUDO</name>
<evidence type="ECO:0000256" key="1">
    <source>
        <dbReference type="SAM" id="Phobius"/>
    </source>
</evidence>
<proteinExistence type="predicted"/>
<sequence>MSIHLSSVYVVFITFYVRAYASFTMLVAFVKHIYKTLTDISLGSINNDSG</sequence>
<keyword evidence="1" id="KW-0812">Transmembrane</keyword>